<name>A0A0W8E642_9ZZZZ</name>
<proteinExistence type="predicted"/>
<dbReference type="AlphaFoldDB" id="A0A0W8E642"/>
<sequence length="357" mass="40122">MGGRGKIRYVFTSSHTGNGFYTFIPGLLEGVRKIYVLKGAPGTGKATFIRRLGDSLLEQGYAVEFWMSAEDPVNPEGVYIAQIETAIVNGNLPVAIDPKYPGLTGSIVNLSDYLDGLDINKYGHEIMELINQVEKQTIQAGSFLQQASAIREEALQAGDERIDDKKLQQLIIRLENEILKEQSGEKHYFATSITPEGIINYVDEISCHCKIRYLLKGKPGAEKVIREMALRAREAGYFVKYYHCGLDPLRVIMIIITHPQIAIIEAGNMEISVRPGDRIIDMAECLDEFCQPAQEQDNTIFGRQYESLLLKAQTELETGHKARKNLKRLYSAAMNFESTEQKRQEILDIISNVGEEK</sequence>
<gene>
    <name evidence="1" type="ORF">ASZ90_018754</name>
</gene>
<accession>A0A0W8E642</accession>
<dbReference type="SUPFAM" id="SSF52540">
    <property type="entry name" value="P-loop containing nucleoside triphosphate hydrolases"/>
    <property type="match status" value="1"/>
</dbReference>
<protein>
    <recommendedName>
        <fullName evidence="2">ATPase</fullName>
    </recommendedName>
</protein>
<dbReference type="EMBL" id="LNQE01001866">
    <property type="protein sequence ID" value="KUG03857.1"/>
    <property type="molecule type" value="Genomic_DNA"/>
</dbReference>
<reference evidence="1" key="1">
    <citation type="journal article" date="2015" name="Proc. Natl. Acad. Sci. U.S.A.">
        <title>Networks of energetic and metabolic interactions define dynamics in microbial communities.</title>
        <authorList>
            <person name="Embree M."/>
            <person name="Liu J.K."/>
            <person name="Al-Bassam M.M."/>
            <person name="Zengler K."/>
        </authorList>
    </citation>
    <scope>NUCLEOTIDE SEQUENCE</scope>
</reference>
<dbReference type="InterPro" id="IPR027417">
    <property type="entry name" value="P-loop_NTPase"/>
</dbReference>
<comment type="caution">
    <text evidence="1">The sequence shown here is derived from an EMBL/GenBank/DDBJ whole genome shotgun (WGS) entry which is preliminary data.</text>
</comment>
<evidence type="ECO:0000313" key="1">
    <source>
        <dbReference type="EMBL" id="KUG03857.1"/>
    </source>
</evidence>
<evidence type="ECO:0008006" key="2">
    <source>
        <dbReference type="Google" id="ProtNLM"/>
    </source>
</evidence>
<organism evidence="1">
    <name type="scientific">hydrocarbon metagenome</name>
    <dbReference type="NCBI Taxonomy" id="938273"/>
    <lineage>
        <taxon>unclassified sequences</taxon>
        <taxon>metagenomes</taxon>
        <taxon>ecological metagenomes</taxon>
    </lineage>
</organism>